<evidence type="ECO:0000313" key="8">
    <source>
        <dbReference type="EMBL" id="KAL3320655.1"/>
    </source>
</evidence>
<evidence type="ECO:0000256" key="1">
    <source>
        <dbReference type="ARBA" id="ARBA00004406"/>
    </source>
</evidence>
<comment type="caution">
    <text evidence="8">The sequence shown here is derived from an EMBL/GenBank/DDBJ whole genome shotgun (WGS) entry which is preliminary data.</text>
</comment>
<evidence type="ECO:0000256" key="5">
    <source>
        <dbReference type="ARBA" id="ARBA00022824"/>
    </source>
</evidence>
<keyword evidence="9" id="KW-1185">Reference proteome</keyword>
<dbReference type="EMBL" id="JBJKFK010000038">
    <property type="protein sequence ID" value="KAL3320655.1"/>
    <property type="molecule type" value="Genomic_DNA"/>
</dbReference>
<organism evidence="8 9">
    <name type="scientific">Cichlidogyrus casuarinus</name>
    <dbReference type="NCBI Taxonomy" id="1844966"/>
    <lineage>
        <taxon>Eukaryota</taxon>
        <taxon>Metazoa</taxon>
        <taxon>Spiralia</taxon>
        <taxon>Lophotrochozoa</taxon>
        <taxon>Platyhelminthes</taxon>
        <taxon>Monogenea</taxon>
        <taxon>Monopisthocotylea</taxon>
        <taxon>Dactylogyridea</taxon>
        <taxon>Ancyrocephalidae</taxon>
        <taxon>Cichlidogyrus</taxon>
    </lineage>
</organism>
<name>A0ABD2QM96_9PLAT</name>
<protein>
    <recommendedName>
        <fullName evidence="4">Ras modification protein ERF4</fullName>
    </recommendedName>
</protein>
<accession>A0ABD2QM96</accession>
<dbReference type="InterPro" id="IPR051371">
    <property type="entry name" value="Ras_palmitoyltransferase"/>
</dbReference>
<reference evidence="8 9" key="1">
    <citation type="submission" date="2024-11" db="EMBL/GenBank/DDBJ databases">
        <title>Adaptive evolution of stress response genes in parasites aligns with host niche diversity.</title>
        <authorList>
            <person name="Hahn C."/>
            <person name="Resl P."/>
        </authorList>
    </citation>
    <scope>NUCLEOTIDE SEQUENCE [LARGE SCALE GENOMIC DNA]</scope>
    <source>
        <strain evidence="8">EGGRZ-B1_66</strain>
        <tissue evidence="8">Body</tissue>
    </source>
</reference>
<evidence type="ECO:0000256" key="3">
    <source>
        <dbReference type="ARBA" id="ARBA00011396"/>
    </source>
</evidence>
<keyword evidence="5" id="KW-0256">Endoplasmic reticulum</keyword>
<evidence type="ECO:0000256" key="2">
    <source>
        <dbReference type="ARBA" id="ARBA00007732"/>
    </source>
</evidence>
<dbReference type="AlphaFoldDB" id="A0ABD2QM96"/>
<evidence type="ECO:0000256" key="4">
    <source>
        <dbReference type="ARBA" id="ARBA00018463"/>
    </source>
</evidence>
<keyword evidence="6" id="KW-0472">Membrane</keyword>
<dbReference type="Proteomes" id="UP001626550">
    <property type="component" value="Unassembled WGS sequence"/>
</dbReference>
<evidence type="ECO:0000313" key="9">
    <source>
        <dbReference type="Proteomes" id="UP001626550"/>
    </source>
</evidence>
<proteinExistence type="inferred from homology"/>
<comment type="subunit">
    <text evidence="3">Interacts with ERF2.</text>
</comment>
<evidence type="ECO:0000256" key="6">
    <source>
        <dbReference type="ARBA" id="ARBA00023136"/>
    </source>
</evidence>
<dbReference type="PANTHER" id="PTHR13254:SF0">
    <property type="entry name" value="GOLGIN SUBFAMILY A MEMBER 7_ERF4 DOMAIN-CONTAINING PROTEIN"/>
    <property type="match status" value="1"/>
</dbReference>
<feature type="domain" description="Golgin subfamily A member 7/ERF4" evidence="7">
    <location>
        <begin position="3"/>
        <end position="89"/>
    </location>
</feature>
<comment type="similarity">
    <text evidence="2">Belongs to the ERF4 family.</text>
</comment>
<dbReference type="PANTHER" id="PTHR13254">
    <property type="entry name" value="GOLGI AUTOANTIGEN, GOLGIN SUBFAMILY A, 7"/>
    <property type="match status" value="1"/>
</dbReference>
<comment type="subcellular location">
    <subcellularLocation>
        <location evidence="1">Endoplasmic reticulum membrane</location>
        <topology evidence="1">Peripheral membrane protein</topology>
    </subcellularLocation>
</comment>
<dbReference type="InterPro" id="IPR019383">
    <property type="entry name" value="Golgin_A_7/ERF4"/>
</dbReference>
<sequence>MQIDADEFGKAIAQLNEIFDEAESITPKVVLENMLGCLSAYLIFLCIPTNYEKCLRRVSKKVLQLNTSLFVPQGLLMIDPAERGLRVIEVCIMRSDRSPSGVAKPGAINGQVRQPLLATSNNNPLANQINQIV</sequence>
<evidence type="ECO:0000259" key="7">
    <source>
        <dbReference type="Pfam" id="PF10256"/>
    </source>
</evidence>
<dbReference type="GO" id="GO:0005789">
    <property type="term" value="C:endoplasmic reticulum membrane"/>
    <property type="evidence" value="ECO:0007669"/>
    <property type="project" value="UniProtKB-SubCell"/>
</dbReference>
<dbReference type="Pfam" id="PF10256">
    <property type="entry name" value="Erf4"/>
    <property type="match status" value="1"/>
</dbReference>
<gene>
    <name evidence="8" type="primary">GOLGA7_2</name>
    <name evidence="8" type="ORF">Ciccas_000659</name>
</gene>